<accession>A0ACC1DA05</accession>
<dbReference type="EMBL" id="CM034392">
    <property type="protein sequence ID" value="KAJ0180731.1"/>
    <property type="molecule type" value="Genomic_DNA"/>
</dbReference>
<comment type="caution">
    <text evidence="1">The sequence shown here is derived from an EMBL/GenBank/DDBJ whole genome shotgun (WGS) entry which is preliminary data.</text>
</comment>
<name>A0ACC1DA05_9NEOP</name>
<evidence type="ECO:0000313" key="1">
    <source>
        <dbReference type="EMBL" id="KAJ0180731.1"/>
    </source>
</evidence>
<organism evidence="1 2">
    <name type="scientific">Dendrolimus kikuchii</name>
    <dbReference type="NCBI Taxonomy" id="765133"/>
    <lineage>
        <taxon>Eukaryota</taxon>
        <taxon>Metazoa</taxon>
        <taxon>Ecdysozoa</taxon>
        <taxon>Arthropoda</taxon>
        <taxon>Hexapoda</taxon>
        <taxon>Insecta</taxon>
        <taxon>Pterygota</taxon>
        <taxon>Neoptera</taxon>
        <taxon>Endopterygota</taxon>
        <taxon>Lepidoptera</taxon>
        <taxon>Glossata</taxon>
        <taxon>Ditrysia</taxon>
        <taxon>Bombycoidea</taxon>
        <taxon>Lasiocampidae</taxon>
        <taxon>Dendrolimus</taxon>
    </lineage>
</organism>
<keyword evidence="2" id="KW-1185">Reference proteome</keyword>
<proteinExistence type="predicted"/>
<sequence>MKKVNKRIPGILPPPPKNEIDGKITDLSAKTYIELLELRDRQIKLLNNHSFISKLPDKGIKIQAFHDKIVANLRAKQEEEHTCRMLDNLKLTERSVQQIEWTGKIDKNQDKYLDSDDDSEPEDVMQILSQSTALEKTVKYVQAEKLLIAPDDLLSIGEIPHVKYIVNKTENLTSKPKTTGNFKPFKTTKSDVHNPEKELQRNSKLRKWEVTAATPPPIKHGPAKILTIEESLKLQKEHNMRIQEVEAEHAAQKLLAKAGIKMASVPTDITKFGTYREADSEDSQESDPEGSDKEVHDEEPERGGVVFTVMK</sequence>
<protein>
    <submittedName>
        <fullName evidence="1">Uncharacterized protein</fullName>
    </submittedName>
</protein>
<evidence type="ECO:0000313" key="2">
    <source>
        <dbReference type="Proteomes" id="UP000824533"/>
    </source>
</evidence>
<dbReference type="Proteomes" id="UP000824533">
    <property type="component" value="Linkage Group LG06"/>
</dbReference>
<gene>
    <name evidence="1" type="ORF">K1T71_004135</name>
</gene>
<reference evidence="1 2" key="1">
    <citation type="journal article" date="2021" name="Front. Genet.">
        <title>Chromosome-Level Genome Assembly Reveals Significant Gene Expansion in the Toll and IMD Signaling Pathways of Dendrolimus kikuchii.</title>
        <authorList>
            <person name="Zhou J."/>
            <person name="Wu P."/>
            <person name="Xiong Z."/>
            <person name="Liu N."/>
            <person name="Zhao N."/>
            <person name="Ji M."/>
            <person name="Qiu Y."/>
            <person name="Yang B."/>
        </authorList>
    </citation>
    <scope>NUCLEOTIDE SEQUENCE [LARGE SCALE GENOMIC DNA]</scope>
    <source>
        <strain evidence="1">Ann1</strain>
    </source>
</reference>